<reference evidence="1 2" key="1">
    <citation type="submission" date="2018-09" db="EMBL/GenBank/DDBJ databases">
        <title>Complete genome of Bacillus thuringiensis strain QZL38.</title>
        <authorList>
            <person name="Song F."/>
        </authorList>
    </citation>
    <scope>NUCLEOTIDE SEQUENCE [LARGE SCALE GENOMIC DNA]</scope>
    <source>
        <strain evidence="1 2">QZL38</strain>
        <plasmid evidence="1 2">p.2</plasmid>
    </source>
</reference>
<dbReference type="EMBL" id="CP032609">
    <property type="protein sequence ID" value="AYF84771.1"/>
    <property type="molecule type" value="Genomic_DNA"/>
</dbReference>
<gene>
    <name evidence="1" type="ORF">D7J84_27245</name>
</gene>
<accession>A0A9W3VGF7</accession>
<keyword evidence="1" id="KW-0614">Plasmid</keyword>
<proteinExistence type="predicted"/>
<dbReference type="AlphaFoldDB" id="A0A9W3VGF7"/>
<dbReference type="RefSeq" id="WP_061885144.1">
    <property type="nucleotide sequence ID" value="NZ_CP014284.1"/>
</dbReference>
<name>A0A9W3VGF7_BACTU</name>
<geneLocation type="plasmid" evidence="1 2">
    <name>p.2</name>
</geneLocation>
<organism evidence="1 2">
    <name type="scientific">Bacillus thuringiensis</name>
    <dbReference type="NCBI Taxonomy" id="1428"/>
    <lineage>
        <taxon>Bacteria</taxon>
        <taxon>Bacillati</taxon>
        <taxon>Bacillota</taxon>
        <taxon>Bacilli</taxon>
        <taxon>Bacillales</taxon>
        <taxon>Bacillaceae</taxon>
        <taxon>Bacillus</taxon>
        <taxon>Bacillus cereus group</taxon>
    </lineage>
</organism>
<dbReference type="Proteomes" id="UP000269847">
    <property type="component" value="Plasmid p.2"/>
</dbReference>
<sequence>MFKMFKKDQKNEETAILVTKDSFDIFLFPTSHDEQYHLVIENFHVGYNHFLLFVDRKNHALHIYDDLYTIVGGTSAINLISEYLIEKLYELLHLKDYKNAKVLIYFPENHKDSGLVSYGYQSKKDDFDFGLDISGITKHEAYLELAKKNA</sequence>
<evidence type="ECO:0000313" key="1">
    <source>
        <dbReference type="EMBL" id="AYF84771.1"/>
    </source>
</evidence>
<protein>
    <submittedName>
        <fullName evidence="1">Uncharacterized protein</fullName>
    </submittedName>
</protein>
<evidence type="ECO:0000313" key="2">
    <source>
        <dbReference type="Proteomes" id="UP000269847"/>
    </source>
</evidence>